<protein>
    <submittedName>
        <fullName evidence="1">Uncharacterized protein</fullName>
    </submittedName>
</protein>
<evidence type="ECO:0000313" key="1">
    <source>
        <dbReference type="EMBL" id="KAH3885620.1"/>
    </source>
</evidence>
<reference evidence="1" key="2">
    <citation type="submission" date="2020-11" db="EMBL/GenBank/DDBJ databases">
        <authorList>
            <person name="McCartney M.A."/>
            <person name="Auch B."/>
            <person name="Kono T."/>
            <person name="Mallez S."/>
            <person name="Becker A."/>
            <person name="Gohl D.M."/>
            <person name="Silverstein K.A.T."/>
            <person name="Koren S."/>
            <person name="Bechman K.B."/>
            <person name="Herman A."/>
            <person name="Abrahante J.E."/>
            <person name="Garbe J."/>
        </authorList>
    </citation>
    <scope>NUCLEOTIDE SEQUENCE</scope>
    <source>
        <strain evidence="1">Duluth1</strain>
        <tissue evidence="1">Whole animal</tissue>
    </source>
</reference>
<dbReference type="AlphaFoldDB" id="A0A9D4MYD9"/>
<keyword evidence="2" id="KW-1185">Reference proteome</keyword>
<dbReference type="EMBL" id="JAIWYP010000001">
    <property type="protein sequence ID" value="KAH3885620.1"/>
    <property type="molecule type" value="Genomic_DNA"/>
</dbReference>
<proteinExistence type="predicted"/>
<evidence type="ECO:0000313" key="2">
    <source>
        <dbReference type="Proteomes" id="UP000828390"/>
    </source>
</evidence>
<sequence>MSHPSFQFYNNRPRRNSSSFLDHSLNRMSTTDNTFHTLWKCFGLRIKLGSHCRSDHLDQARPRSRVMWSEARSGSEDRVDREAIVHLISRVVFYQQEVEKKSCIPFLVELGRVWSGNFGDRDDRVDRIGSGNPPLWSQKELYGHSSTRLDG</sequence>
<comment type="caution">
    <text evidence="1">The sequence shown here is derived from an EMBL/GenBank/DDBJ whole genome shotgun (WGS) entry which is preliminary data.</text>
</comment>
<accession>A0A9D4MYD9</accession>
<gene>
    <name evidence="1" type="ORF">DPMN_009615</name>
</gene>
<organism evidence="1 2">
    <name type="scientific">Dreissena polymorpha</name>
    <name type="common">Zebra mussel</name>
    <name type="synonym">Mytilus polymorpha</name>
    <dbReference type="NCBI Taxonomy" id="45954"/>
    <lineage>
        <taxon>Eukaryota</taxon>
        <taxon>Metazoa</taxon>
        <taxon>Spiralia</taxon>
        <taxon>Lophotrochozoa</taxon>
        <taxon>Mollusca</taxon>
        <taxon>Bivalvia</taxon>
        <taxon>Autobranchia</taxon>
        <taxon>Heteroconchia</taxon>
        <taxon>Euheterodonta</taxon>
        <taxon>Imparidentia</taxon>
        <taxon>Neoheterodontei</taxon>
        <taxon>Myida</taxon>
        <taxon>Dreissenoidea</taxon>
        <taxon>Dreissenidae</taxon>
        <taxon>Dreissena</taxon>
    </lineage>
</organism>
<reference evidence="1" key="1">
    <citation type="journal article" date="2019" name="bioRxiv">
        <title>The Genome of the Zebra Mussel, Dreissena polymorpha: A Resource for Invasive Species Research.</title>
        <authorList>
            <person name="McCartney M.A."/>
            <person name="Auch B."/>
            <person name="Kono T."/>
            <person name="Mallez S."/>
            <person name="Zhang Y."/>
            <person name="Obille A."/>
            <person name="Becker A."/>
            <person name="Abrahante J.E."/>
            <person name="Garbe J."/>
            <person name="Badalamenti J.P."/>
            <person name="Herman A."/>
            <person name="Mangelson H."/>
            <person name="Liachko I."/>
            <person name="Sullivan S."/>
            <person name="Sone E.D."/>
            <person name="Koren S."/>
            <person name="Silverstein K.A.T."/>
            <person name="Beckman K.B."/>
            <person name="Gohl D.M."/>
        </authorList>
    </citation>
    <scope>NUCLEOTIDE SEQUENCE</scope>
    <source>
        <strain evidence="1">Duluth1</strain>
        <tissue evidence="1">Whole animal</tissue>
    </source>
</reference>
<name>A0A9D4MYD9_DREPO</name>
<dbReference type="Proteomes" id="UP000828390">
    <property type="component" value="Unassembled WGS sequence"/>
</dbReference>